<accession>A0A8H2XTF7</accession>
<evidence type="ECO:0000313" key="1">
    <source>
        <dbReference type="EMBL" id="CAE6430219.1"/>
    </source>
</evidence>
<gene>
    <name evidence="1" type="ORF">RDB_LOCUS66117</name>
</gene>
<comment type="caution">
    <text evidence="1">The sequence shown here is derived from an EMBL/GenBank/DDBJ whole genome shotgun (WGS) entry which is preliminary data.</text>
</comment>
<dbReference type="EMBL" id="CAJMWW010000084">
    <property type="protein sequence ID" value="CAE6430219.1"/>
    <property type="molecule type" value="Genomic_DNA"/>
</dbReference>
<protein>
    <submittedName>
        <fullName evidence="1">Uncharacterized protein</fullName>
    </submittedName>
</protein>
<name>A0A8H2XTF7_9AGAM</name>
<organism evidence="1 2">
    <name type="scientific">Rhizoctonia solani</name>
    <dbReference type="NCBI Taxonomy" id="456999"/>
    <lineage>
        <taxon>Eukaryota</taxon>
        <taxon>Fungi</taxon>
        <taxon>Dikarya</taxon>
        <taxon>Basidiomycota</taxon>
        <taxon>Agaricomycotina</taxon>
        <taxon>Agaricomycetes</taxon>
        <taxon>Cantharellales</taxon>
        <taxon>Ceratobasidiaceae</taxon>
        <taxon>Rhizoctonia</taxon>
    </lineage>
</organism>
<proteinExistence type="predicted"/>
<dbReference type="Proteomes" id="UP000663841">
    <property type="component" value="Unassembled WGS sequence"/>
</dbReference>
<reference evidence="1" key="1">
    <citation type="submission" date="2021-01" db="EMBL/GenBank/DDBJ databases">
        <authorList>
            <person name="Kaushik A."/>
        </authorList>
    </citation>
    <scope>NUCLEOTIDE SEQUENCE</scope>
    <source>
        <strain evidence="1">AG3-T5</strain>
    </source>
</reference>
<evidence type="ECO:0000313" key="2">
    <source>
        <dbReference type="Proteomes" id="UP000663841"/>
    </source>
</evidence>
<dbReference type="AlphaFoldDB" id="A0A8H2XTF7"/>
<sequence>MNTTVALPPLQCVFEGDDESRNTYARLLPLESQELIPIRMLGQALIQASSLEGRAFLAARINSLPSDQDIFQLGSQYLRYFIGYFKNVSRALRTSLAHSSQPFPDEVEDTGAISGVLVHAPQNHSEAKRMALIPDGHRCMIARVVDDISMKDCLRHQAYHYPTPDI</sequence>